<dbReference type="OMA" id="RTWKRDH"/>
<feature type="compositionally biased region" description="Basic and acidic residues" evidence="1">
    <location>
        <begin position="234"/>
        <end position="245"/>
    </location>
</feature>
<evidence type="ECO:0000256" key="2">
    <source>
        <dbReference type="SAM" id="SignalP"/>
    </source>
</evidence>
<dbReference type="AlphaFoldDB" id="A0A0G4F5N3"/>
<sequence>MTAISISWVRALVAVLVSVPLSAAFRISYIDAAGMRPSTSNLRRSGGGHISVLRAGGVTLPHDMIDPYAPLKSDDYIALGLACCYLLNDKNKLEEYWVIEPLTAGTLETIDRGVDTSYRRVMALTLGDLFEGDDVNSPTGARLSAVEPMISGEEARFSEALTERVLAAARTFRRRPEAQLLDLGEVADDFNFSTERKRILNQKFEPSFDDNVKQHSSIDVYGRTESESSDEQAELDKQIEELANA</sequence>
<accession>A0A0G4F5N3</accession>
<feature type="region of interest" description="Disordered" evidence="1">
    <location>
        <begin position="221"/>
        <end position="245"/>
    </location>
</feature>
<dbReference type="InParanoid" id="A0A0G4F5N3"/>
<dbReference type="Proteomes" id="UP000041254">
    <property type="component" value="Unassembled WGS sequence"/>
</dbReference>
<keyword evidence="4" id="KW-1185">Reference proteome</keyword>
<feature type="chain" id="PRO_5005188125" description="Protein kinase domain-containing protein" evidence="2">
    <location>
        <begin position="25"/>
        <end position="245"/>
    </location>
</feature>
<name>A0A0G4F5N3_VITBC</name>
<protein>
    <recommendedName>
        <fullName evidence="5">Protein kinase domain-containing protein</fullName>
    </recommendedName>
</protein>
<reference evidence="3 4" key="1">
    <citation type="submission" date="2014-11" db="EMBL/GenBank/DDBJ databases">
        <authorList>
            <person name="Zhu J."/>
            <person name="Qi W."/>
            <person name="Song R."/>
        </authorList>
    </citation>
    <scope>NUCLEOTIDE SEQUENCE [LARGE SCALE GENOMIC DNA]</scope>
</reference>
<feature type="signal peptide" evidence="2">
    <location>
        <begin position="1"/>
        <end position="24"/>
    </location>
</feature>
<proteinExistence type="predicted"/>
<dbReference type="VEuPathDB" id="CryptoDB:Vbra_21207"/>
<organism evidence="3 4">
    <name type="scientific">Vitrella brassicaformis (strain CCMP3155)</name>
    <dbReference type="NCBI Taxonomy" id="1169540"/>
    <lineage>
        <taxon>Eukaryota</taxon>
        <taxon>Sar</taxon>
        <taxon>Alveolata</taxon>
        <taxon>Colpodellida</taxon>
        <taxon>Vitrellaceae</taxon>
        <taxon>Vitrella</taxon>
    </lineage>
</organism>
<dbReference type="STRING" id="1169540.A0A0G4F5N3"/>
<gene>
    <name evidence="3" type="ORF">Vbra_21207</name>
</gene>
<keyword evidence="2" id="KW-0732">Signal</keyword>
<evidence type="ECO:0000256" key="1">
    <source>
        <dbReference type="SAM" id="MobiDB-lite"/>
    </source>
</evidence>
<dbReference type="EMBL" id="CDMY01000378">
    <property type="protein sequence ID" value="CEM07801.1"/>
    <property type="molecule type" value="Genomic_DNA"/>
</dbReference>
<evidence type="ECO:0008006" key="5">
    <source>
        <dbReference type="Google" id="ProtNLM"/>
    </source>
</evidence>
<evidence type="ECO:0000313" key="3">
    <source>
        <dbReference type="EMBL" id="CEM07801.1"/>
    </source>
</evidence>
<evidence type="ECO:0000313" key="4">
    <source>
        <dbReference type="Proteomes" id="UP000041254"/>
    </source>
</evidence>
<dbReference type="OrthoDB" id="201809at2759"/>